<dbReference type="Pfam" id="PF00174">
    <property type="entry name" value="Oxidored_molyb"/>
    <property type="match status" value="1"/>
</dbReference>
<dbReference type="SUPFAM" id="SSF56524">
    <property type="entry name" value="Oxidoreductase molybdopterin-binding domain"/>
    <property type="match status" value="1"/>
</dbReference>
<protein>
    <submittedName>
        <fullName evidence="3">Oxidoreductase molybdopterin binding domain protein</fullName>
    </submittedName>
</protein>
<reference evidence="3 4" key="1">
    <citation type="submission" date="2017-05" db="EMBL/GenBank/DDBJ databases">
        <authorList>
            <person name="Song R."/>
            <person name="Chenine A.L."/>
            <person name="Ruprecht R.M."/>
        </authorList>
    </citation>
    <scope>NUCLEOTIDE SEQUENCE [LARGE SCALE GENOMIC DNA]</scope>
    <source>
        <strain evidence="3 4">CECT 8663</strain>
    </source>
</reference>
<feature type="chain" id="PRO_5012376018" evidence="1">
    <location>
        <begin position="26"/>
        <end position="171"/>
    </location>
</feature>
<dbReference type="Proteomes" id="UP000220836">
    <property type="component" value="Unassembled WGS sequence"/>
</dbReference>
<dbReference type="Gene3D" id="3.90.420.10">
    <property type="entry name" value="Oxidoreductase, molybdopterin-binding domain"/>
    <property type="match status" value="1"/>
</dbReference>
<dbReference type="RefSeq" id="WP_245910755.1">
    <property type="nucleotide sequence ID" value="NZ_FXYH01000004.1"/>
</dbReference>
<evidence type="ECO:0000259" key="2">
    <source>
        <dbReference type="Pfam" id="PF00174"/>
    </source>
</evidence>
<keyword evidence="4" id="KW-1185">Reference proteome</keyword>
<dbReference type="InterPro" id="IPR000572">
    <property type="entry name" value="OxRdtase_Mopterin-bd_dom"/>
</dbReference>
<organism evidence="3 4">
    <name type="scientific">Pelagimonas varians</name>
    <dbReference type="NCBI Taxonomy" id="696760"/>
    <lineage>
        <taxon>Bacteria</taxon>
        <taxon>Pseudomonadati</taxon>
        <taxon>Pseudomonadota</taxon>
        <taxon>Alphaproteobacteria</taxon>
        <taxon>Rhodobacterales</taxon>
        <taxon>Roseobacteraceae</taxon>
        <taxon>Pelagimonas</taxon>
    </lineage>
</organism>
<sequence length="171" mass="18544">MPVLMSKSIKLWAAGLVCLAFPVHADPLPMPSGPVVLTITGNLGVTNSDGSAIFDVEMLRSLGETDIVTDTNWTSGIHTFTGARLLDILARVEADGTTVNATAINDYSVEIPVSDASETSPIIAYALDGKPMPRREKGPLWVIYPYASSSKFQTEVIYSRSIWQLDRMSIK</sequence>
<name>A0A238K6C0_9RHOB</name>
<dbReference type="AlphaFoldDB" id="A0A238K6C0"/>
<gene>
    <name evidence="3" type="ORF">PEV8663_01313</name>
</gene>
<accession>A0A238K6C0</accession>
<dbReference type="EMBL" id="FXYH01000004">
    <property type="protein sequence ID" value="SMX38451.1"/>
    <property type="molecule type" value="Genomic_DNA"/>
</dbReference>
<evidence type="ECO:0000256" key="1">
    <source>
        <dbReference type="SAM" id="SignalP"/>
    </source>
</evidence>
<dbReference type="InterPro" id="IPR036374">
    <property type="entry name" value="OxRdtase_Mopterin-bd_sf"/>
</dbReference>
<feature type="signal peptide" evidence="1">
    <location>
        <begin position="1"/>
        <end position="25"/>
    </location>
</feature>
<feature type="domain" description="Oxidoreductase molybdopterin-binding" evidence="2">
    <location>
        <begin position="68"/>
        <end position="146"/>
    </location>
</feature>
<evidence type="ECO:0000313" key="4">
    <source>
        <dbReference type="Proteomes" id="UP000220836"/>
    </source>
</evidence>
<evidence type="ECO:0000313" key="3">
    <source>
        <dbReference type="EMBL" id="SMX38451.1"/>
    </source>
</evidence>
<proteinExistence type="predicted"/>
<keyword evidence="1" id="KW-0732">Signal</keyword>